<dbReference type="InterPro" id="IPR013103">
    <property type="entry name" value="RVT_2"/>
</dbReference>
<protein>
    <recommendedName>
        <fullName evidence="1">Reverse transcriptase Ty1/copia-type domain-containing protein</fullName>
    </recommendedName>
</protein>
<dbReference type="EMBL" id="JARBHB010000004">
    <property type="protein sequence ID" value="KAJ8887091.1"/>
    <property type="molecule type" value="Genomic_DNA"/>
</dbReference>
<proteinExistence type="predicted"/>
<reference evidence="2 3" key="1">
    <citation type="submission" date="2023-02" db="EMBL/GenBank/DDBJ databases">
        <title>LHISI_Scaffold_Assembly.</title>
        <authorList>
            <person name="Stuart O.P."/>
            <person name="Cleave R."/>
            <person name="Magrath M.J.L."/>
            <person name="Mikheyev A.S."/>
        </authorList>
    </citation>
    <scope>NUCLEOTIDE SEQUENCE [LARGE SCALE GENOMIC DNA]</scope>
    <source>
        <strain evidence="2">Daus_M_001</strain>
        <tissue evidence="2">Leg muscle</tissue>
    </source>
</reference>
<keyword evidence="3" id="KW-1185">Reference proteome</keyword>
<comment type="caution">
    <text evidence="2">The sequence shown here is derived from an EMBL/GenBank/DDBJ whole genome shotgun (WGS) entry which is preliminary data.</text>
</comment>
<dbReference type="Pfam" id="PF07727">
    <property type="entry name" value="RVT_2"/>
    <property type="match status" value="1"/>
</dbReference>
<evidence type="ECO:0000259" key="1">
    <source>
        <dbReference type="Pfam" id="PF07727"/>
    </source>
</evidence>
<sequence>MKDSNPQTYQEAVSQSEDWRITIQRELDAHKKFHICIKVDSPKNVKSIEKRWLFSNKPNGTKKAPLVVKGFQKNTPEDNKGLVYAPVAKIATIRVAISYSLQKDWTVKQMDIPTVFLNGIIENDVYVFQPEVIEKKRYNNSNMPYMNLRKAPRCWNKRFNQFADENRLRRSRVNICLYIGTDARSQRQRNWLNGSRDKFGVKDIEDIQCFVRTEVKRVGTRVELCQCKLIEKMLEWFNVEECETCPTPMEDRINVRDTDAVVDVPF</sequence>
<organism evidence="2 3">
    <name type="scientific">Dryococelus australis</name>
    <dbReference type="NCBI Taxonomy" id="614101"/>
    <lineage>
        <taxon>Eukaryota</taxon>
        <taxon>Metazoa</taxon>
        <taxon>Ecdysozoa</taxon>
        <taxon>Arthropoda</taxon>
        <taxon>Hexapoda</taxon>
        <taxon>Insecta</taxon>
        <taxon>Pterygota</taxon>
        <taxon>Neoptera</taxon>
        <taxon>Polyneoptera</taxon>
        <taxon>Phasmatodea</taxon>
        <taxon>Verophasmatodea</taxon>
        <taxon>Anareolatae</taxon>
        <taxon>Phasmatidae</taxon>
        <taxon>Eurycanthinae</taxon>
        <taxon>Dryococelus</taxon>
    </lineage>
</organism>
<gene>
    <name evidence="2" type="ORF">PR048_013306</name>
</gene>
<dbReference type="Proteomes" id="UP001159363">
    <property type="component" value="Chromosome X"/>
</dbReference>
<evidence type="ECO:0000313" key="3">
    <source>
        <dbReference type="Proteomes" id="UP001159363"/>
    </source>
</evidence>
<evidence type="ECO:0000313" key="2">
    <source>
        <dbReference type="EMBL" id="KAJ8887091.1"/>
    </source>
</evidence>
<name>A0ABQ9HSM5_9NEOP</name>
<feature type="domain" description="Reverse transcriptase Ty1/copia-type" evidence="1">
    <location>
        <begin position="39"/>
        <end position="182"/>
    </location>
</feature>
<accession>A0ABQ9HSM5</accession>